<accession>A0ABW4M1S5</accession>
<dbReference type="EMBL" id="JBHUEQ010000012">
    <property type="protein sequence ID" value="MFD1745219.1"/>
    <property type="molecule type" value="Genomic_DNA"/>
</dbReference>
<protein>
    <submittedName>
        <fullName evidence="2">DUF1192 domain-containing protein</fullName>
    </submittedName>
</protein>
<organism evidence="2 3">
    <name type="scientific">Rhizobium helianthi</name>
    <dbReference type="NCBI Taxonomy" id="1132695"/>
    <lineage>
        <taxon>Bacteria</taxon>
        <taxon>Pseudomonadati</taxon>
        <taxon>Pseudomonadota</taxon>
        <taxon>Alphaproteobacteria</taxon>
        <taxon>Hyphomicrobiales</taxon>
        <taxon>Rhizobiaceae</taxon>
        <taxon>Rhizobium/Agrobacterium group</taxon>
        <taxon>Rhizobium</taxon>
    </lineage>
</organism>
<dbReference type="Pfam" id="PF06698">
    <property type="entry name" value="DUF1192"/>
    <property type="match status" value="1"/>
</dbReference>
<keyword evidence="1" id="KW-0175">Coiled coil</keyword>
<reference evidence="3" key="1">
    <citation type="journal article" date="2019" name="Int. J. Syst. Evol. Microbiol.">
        <title>The Global Catalogue of Microorganisms (GCM) 10K type strain sequencing project: providing services to taxonomists for standard genome sequencing and annotation.</title>
        <authorList>
            <consortium name="The Broad Institute Genomics Platform"/>
            <consortium name="The Broad Institute Genome Sequencing Center for Infectious Disease"/>
            <person name="Wu L."/>
            <person name="Ma J."/>
        </authorList>
    </citation>
    <scope>NUCLEOTIDE SEQUENCE [LARGE SCALE GENOMIC DNA]</scope>
    <source>
        <strain evidence="3">CG52</strain>
    </source>
</reference>
<sequence length="63" mass="7264">MSLFDDDRPKKVSTHEIGCDISQLSADELDRRVALLEDEIERLKQERARKDAGRAAAESFFKR</sequence>
<feature type="coiled-coil region" evidence="1">
    <location>
        <begin position="26"/>
        <end position="53"/>
    </location>
</feature>
<name>A0ABW4M1S5_9HYPH</name>
<keyword evidence="3" id="KW-1185">Reference proteome</keyword>
<gene>
    <name evidence="2" type="ORF">ACFSE1_07080</name>
</gene>
<dbReference type="Proteomes" id="UP001597322">
    <property type="component" value="Unassembled WGS sequence"/>
</dbReference>
<evidence type="ECO:0000313" key="2">
    <source>
        <dbReference type="EMBL" id="MFD1745219.1"/>
    </source>
</evidence>
<evidence type="ECO:0000256" key="1">
    <source>
        <dbReference type="SAM" id="Coils"/>
    </source>
</evidence>
<dbReference type="InterPro" id="IPR009579">
    <property type="entry name" value="DUF1192"/>
</dbReference>
<evidence type="ECO:0000313" key="3">
    <source>
        <dbReference type="Proteomes" id="UP001597322"/>
    </source>
</evidence>
<comment type="caution">
    <text evidence="2">The sequence shown here is derived from an EMBL/GenBank/DDBJ whole genome shotgun (WGS) entry which is preliminary data.</text>
</comment>
<proteinExistence type="predicted"/>
<dbReference type="RefSeq" id="WP_377398462.1">
    <property type="nucleotide sequence ID" value="NZ_JBHUEQ010000012.1"/>
</dbReference>